<dbReference type="Gene3D" id="1.20.1640.10">
    <property type="entry name" value="Multidrug efflux transporter AcrB transmembrane domain"/>
    <property type="match status" value="2"/>
</dbReference>
<comment type="caution">
    <text evidence="9">The sequence shown here is derived from an EMBL/GenBank/DDBJ whole genome shotgun (WGS) entry which is preliminary data.</text>
</comment>
<keyword evidence="3 7" id="KW-0812">Transmembrane</keyword>
<dbReference type="GO" id="GO:0006897">
    <property type="term" value="P:endocytosis"/>
    <property type="evidence" value="ECO:0007669"/>
    <property type="project" value="TreeGrafter"/>
</dbReference>
<dbReference type="SUPFAM" id="SSF82866">
    <property type="entry name" value="Multidrug efflux transporter AcrB transmembrane domain"/>
    <property type="match status" value="2"/>
</dbReference>
<evidence type="ECO:0000256" key="4">
    <source>
        <dbReference type="ARBA" id="ARBA00022989"/>
    </source>
</evidence>
<dbReference type="PANTHER" id="PTHR10796:SF192">
    <property type="entry name" value="SSD DOMAIN-CONTAINING PROTEIN"/>
    <property type="match status" value="1"/>
</dbReference>
<dbReference type="InterPro" id="IPR051697">
    <property type="entry name" value="Patched_domain-protein"/>
</dbReference>
<evidence type="ECO:0000259" key="8">
    <source>
        <dbReference type="PROSITE" id="PS50156"/>
    </source>
</evidence>
<feature type="transmembrane region" description="Helical" evidence="7">
    <location>
        <begin position="500"/>
        <end position="521"/>
    </location>
</feature>
<feature type="transmembrane region" description="Helical" evidence="7">
    <location>
        <begin position="332"/>
        <end position="355"/>
    </location>
</feature>
<dbReference type="AlphaFoldDB" id="A0AAD4NBZ0"/>
<evidence type="ECO:0000256" key="2">
    <source>
        <dbReference type="ARBA" id="ARBA00005585"/>
    </source>
</evidence>
<evidence type="ECO:0000256" key="1">
    <source>
        <dbReference type="ARBA" id="ARBA00004141"/>
    </source>
</evidence>
<evidence type="ECO:0000256" key="5">
    <source>
        <dbReference type="ARBA" id="ARBA00023136"/>
    </source>
</evidence>
<comment type="similarity">
    <text evidence="2">Belongs to the patched family.</text>
</comment>
<organism evidence="9 10">
    <name type="scientific">Ditylenchus destructor</name>
    <dbReference type="NCBI Taxonomy" id="166010"/>
    <lineage>
        <taxon>Eukaryota</taxon>
        <taxon>Metazoa</taxon>
        <taxon>Ecdysozoa</taxon>
        <taxon>Nematoda</taxon>
        <taxon>Chromadorea</taxon>
        <taxon>Rhabditida</taxon>
        <taxon>Tylenchina</taxon>
        <taxon>Tylenchomorpha</taxon>
        <taxon>Sphaerularioidea</taxon>
        <taxon>Anguinidae</taxon>
        <taxon>Anguininae</taxon>
        <taxon>Ditylenchus</taxon>
    </lineage>
</organism>
<keyword evidence="4 7" id="KW-1133">Transmembrane helix</keyword>
<feature type="transmembrane region" description="Helical" evidence="7">
    <location>
        <begin position="404"/>
        <end position="431"/>
    </location>
</feature>
<evidence type="ECO:0000313" key="10">
    <source>
        <dbReference type="Proteomes" id="UP001201812"/>
    </source>
</evidence>
<proteinExistence type="inferred from homology"/>
<dbReference type="PANTHER" id="PTHR10796">
    <property type="entry name" value="PATCHED-RELATED"/>
    <property type="match status" value="1"/>
</dbReference>
<dbReference type="GO" id="GO:0018996">
    <property type="term" value="P:molting cycle, collagen and cuticulin-based cuticle"/>
    <property type="evidence" value="ECO:0007669"/>
    <property type="project" value="TreeGrafter"/>
</dbReference>
<name>A0AAD4NBZ0_9BILA</name>
<feature type="transmembrane region" description="Helical" evidence="7">
    <location>
        <begin position="764"/>
        <end position="789"/>
    </location>
</feature>
<keyword evidence="5 7" id="KW-0472">Membrane</keyword>
<feature type="transmembrane region" description="Helical" evidence="7">
    <location>
        <begin position="27"/>
        <end position="48"/>
    </location>
</feature>
<dbReference type="InterPro" id="IPR000731">
    <property type="entry name" value="SSD"/>
</dbReference>
<dbReference type="PROSITE" id="PS50156">
    <property type="entry name" value="SSD"/>
    <property type="match status" value="1"/>
</dbReference>
<evidence type="ECO:0000256" key="6">
    <source>
        <dbReference type="ARBA" id="ARBA00023180"/>
    </source>
</evidence>
<feature type="domain" description="SSD" evidence="8">
    <location>
        <begin position="263"/>
        <end position="429"/>
    </location>
</feature>
<keyword evidence="6" id="KW-0325">Glycoprotein</keyword>
<feature type="transmembrane region" description="Helical" evidence="7">
    <location>
        <begin position="302"/>
        <end position="325"/>
    </location>
</feature>
<sequence>MRSFDCIEKPLSLFFYRYGRYISKNPWPFIVFPVLFTLASSTGFLYLYSITDAIYLFTPVNAQSKFERQTVHDLWPLVNGTYIPGRAVTQSREVQVTVRTTDDGNILEKPYSEAIYRLDMLIQNHVKVHFQNRTYRYQDLCLGRNDQGCPGNKHIQVISELFQHGVDVTYPTVQLGNVRGYIGSSLGGVTVRRGKGESFALAGAKAWFLVYHLQFYPSNVSYISGLWEKEFQRLMEHYPKDPFIKMTYFHSQTLAEELKRNADSLVPRFVLAFAILMLFSVFCNISTCDNSYFIDWAVSKPILAILGVVNAGMGILTAIGLLNWLSVPYNDIVGVMPFLVVAVGVDNMFLMVAAIRRTNRAFSVGRRMGEAMSDAAISMMITALTDAFSFGVGAITTIPAVQIFCIYTCAAITATFVYQITFFAGLLAMAIQWETDGLHCIFLKPTIPEHQTNECGVFYRLFWMGSRPDPNPENVKHNLKESNAALFFQNWFGPVLMQPVVRFLAILWFFIYMAFAIYGCMQLREGLEPINLLVEDSYAIPHYKVLEKYFWHYGATVQVVVNNAPDFRIPEERRKIKEMVHDFANTRHTIGDNSVQFWMNEMERYYATEISLGNVTDEISNEFYGLTRHFMTAKRNEYWPDDVKWVKLDSGGIGIKAFRFLVGMRDISTSVQQQDATATLRAVASKYPQYNVTTFMPLWLFTDQYALVVPNTVQNIAIAMLVMVVIAVLLIPQPSCALWVALAIASIDVGVIGYMTLWNVNLDAISMITIIMSIGFSVDYSAHITYGYVTSTEKNPTDRIRHALGALGWPLTQGAFSTILTVFLAISLGLLHGLVFLPVTLSLFVRGACITSGSAEKKIFPDLDLTTQELRQWKTKDVTMKIVNHVK</sequence>
<dbReference type="EMBL" id="JAKKPZ010000003">
    <property type="protein sequence ID" value="KAI1723441.1"/>
    <property type="molecule type" value="Genomic_DNA"/>
</dbReference>
<dbReference type="GO" id="GO:0005886">
    <property type="term" value="C:plasma membrane"/>
    <property type="evidence" value="ECO:0007669"/>
    <property type="project" value="TreeGrafter"/>
</dbReference>
<dbReference type="GO" id="GO:0030659">
    <property type="term" value="C:cytoplasmic vesicle membrane"/>
    <property type="evidence" value="ECO:0007669"/>
    <property type="project" value="TreeGrafter"/>
</dbReference>
<reference evidence="9" key="1">
    <citation type="submission" date="2022-01" db="EMBL/GenBank/DDBJ databases">
        <title>Genome Sequence Resource for Two Populations of Ditylenchus destructor, the Migratory Endoparasitic Phytonematode.</title>
        <authorList>
            <person name="Zhang H."/>
            <person name="Lin R."/>
            <person name="Xie B."/>
        </authorList>
    </citation>
    <scope>NUCLEOTIDE SEQUENCE</scope>
    <source>
        <strain evidence="9">BazhouSP</strain>
    </source>
</reference>
<feature type="transmembrane region" description="Helical" evidence="7">
    <location>
        <begin position="375"/>
        <end position="397"/>
    </location>
</feature>
<comment type="subcellular location">
    <subcellularLocation>
        <location evidence="1">Membrane</location>
        <topology evidence="1">Multi-pass membrane protein</topology>
    </subcellularLocation>
</comment>
<keyword evidence="10" id="KW-1185">Reference proteome</keyword>
<feature type="transmembrane region" description="Helical" evidence="7">
    <location>
        <begin position="705"/>
        <end position="731"/>
    </location>
</feature>
<feature type="transmembrane region" description="Helical" evidence="7">
    <location>
        <begin position="737"/>
        <end position="757"/>
    </location>
</feature>
<accession>A0AAD4NBZ0</accession>
<gene>
    <name evidence="9" type="ORF">DdX_03601</name>
</gene>
<evidence type="ECO:0000313" key="9">
    <source>
        <dbReference type="EMBL" id="KAI1723441.1"/>
    </source>
</evidence>
<dbReference type="Proteomes" id="UP001201812">
    <property type="component" value="Unassembled WGS sequence"/>
</dbReference>
<feature type="transmembrane region" description="Helical" evidence="7">
    <location>
        <begin position="269"/>
        <end position="287"/>
    </location>
</feature>
<dbReference type="InterPro" id="IPR003392">
    <property type="entry name" value="PTHD_SSD"/>
</dbReference>
<dbReference type="Pfam" id="PF02460">
    <property type="entry name" value="Patched"/>
    <property type="match status" value="1"/>
</dbReference>
<evidence type="ECO:0000256" key="3">
    <source>
        <dbReference type="ARBA" id="ARBA00022692"/>
    </source>
</evidence>
<evidence type="ECO:0000256" key="7">
    <source>
        <dbReference type="SAM" id="Phobius"/>
    </source>
</evidence>
<protein>
    <submittedName>
        <fullName evidence="9">Patched family domain-containing protein</fullName>
    </submittedName>
</protein>